<dbReference type="Pfam" id="PF03631">
    <property type="entry name" value="Virul_fac_BrkB"/>
    <property type="match status" value="1"/>
</dbReference>
<dbReference type="InterPro" id="IPR017039">
    <property type="entry name" value="Virul_fac_BrkB"/>
</dbReference>
<keyword evidence="3 6" id="KW-0812">Transmembrane</keyword>
<gene>
    <name evidence="7" type="ORF">H5J25_03045</name>
</gene>
<evidence type="ECO:0000256" key="2">
    <source>
        <dbReference type="ARBA" id="ARBA00022475"/>
    </source>
</evidence>
<dbReference type="EMBL" id="CP061035">
    <property type="protein sequence ID" value="QQV78807.1"/>
    <property type="molecule type" value="Genomic_DNA"/>
</dbReference>
<keyword evidence="4 6" id="KW-1133">Transmembrane helix</keyword>
<evidence type="ECO:0000256" key="5">
    <source>
        <dbReference type="ARBA" id="ARBA00023136"/>
    </source>
</evidence>
<comment type="subcellular location">
    <subcellularLocation>
        <location evidence="1">Cell membrane</location>
        <topology evidence="1">Multi-pass membrane protein</topology>
    </subcellularLocation>
</comment>
<feature type="transmembrane region" description="Helical" evidence="6">
    <location>
        <begin position="177"/>
        <end position="197"/>
    </location>
</feature>
<dbReference type="KEGG" id="sari:H5J25_03045"/>
<dbReference type="Proteomes" id="UP000595894">
    <property type="component" value="Chromosome"/>
</dbReference>
<protein>
    <submittedName>
        <fullName evidence="7">YihY/virulence factor BrkB family protein</fullName>
    </submittedName>
</protein>
<name>A0A974S5L2_9SPHN</name>
<keyword evidence="8" id="KW-1185">Reference proteome</keyword>
<dbReference type="PANTHER" id="PTHR30213">
    <property type="entry name" value="INNER MEMBRANE PROTEIN YHJD"/>
    <property type="match status" value="1"/>
</dbReference>
<evidence type="ECO:0000313" key="8">
    <source>
        <dbReference type="Proteomes" id="UP000595894"/>
    </source>
</evidence>
<dbReference type="PANTHER" id="PTHR30213:SF0">
    <property type="entry name" value="UPF0761 MEMBRANE PROTEIN YIHY"/>
    <property type="match status" value="1"/>
</dbReference>
<feature type="transmembrane region" description="Helical" evidence="6">
    <location>
        <begin position="244"/>
        <end position="265"/>
    </location>
</feature>
<evidence type="ECO:0000256" key="3">
    <source>
        <dbReference type="ARBA" id="ARBA00022692"/>
    </source>
</evidence>
<feature type="transmembrane region" description="Helical" evidence="6">
    <location>
        <begin position="209"/>
        <end position="232"/>
    </location>
</feature>
<keyword evidence="2" id="KW-1003">Cell membrane</keyword>
<sequence>MPRAAWWAVAKRTWAETSSDNIGLIAAGVAFYGFLALVPMLGAVVLLYGLAADPATVMRDMAQLTSVMPADVAHLVGEQLMTVVNTSDGKKGLGLLLALGLALFGARNGAGALITALNIAYEEEEDRGFLRVNFLAIGMTAAAALVFVIALIAIAALGHLESLVPDAPKIVLALGKVAAYLFLTLAGAGAAATLYRYGPSRKRARWTWLTPGSILAALLWLALTIGFGIYVANFGNYNATYGSLGAVVVTLTWIYLSSYILLFGAELNSELEHQTAEDTTRADAPIGARGAWVADHVASEPKAAAEIGSDSTPPTPRGYPAGLAAARAAPLTGLPRVGWTASIASTFGLALLRRGRGKAGSAVIGVVAAAVWLRRDRHPTSTEPAGEQ</sequence>
<evidence type="ECO:0000313" key="7">
    <source>
        <dbReference type="EMBL" id="QQV78807.1"/>
    </source>
</evidence>
<organism evidence="7 8">
    <name type="scientific">Sphingomonas aliaeris</name>
    <dbReference type="NCBI Taxonomy" id="2759526"/>
    <lineage>
        <taxon>Bacteria</taxon>
        <taxon>Pseudomonadati</taxon>
        <taxon>Pseudomonadota</taxon>
        <taxon>Alphaproteobacteria</taxon>
        <taxon>Sphingomonadales</taxon>
        <taxon>Sphingomonadaceae</taxon>
        <taxon>Sphingomonas</taxon>
    </lineage>
</organism>
<dbReference type="NCBIfam" id="TIGR00765">
    <property type="entry name" value="yihY_not_rbn"/>
    <property type="match status" value="1"/>
</dbReference>
<dbReference type="AlphaFoldDB" id="A0A974S5L2"/>
<evidence type="ECO:0000256" key="1">
    <source>
        <dbReference type="ARBA" id="ARBA00004651"/>
    </source>
</evidence>
<feature type="transmembrane region" description="Helical" evidence="6">
    <location>
        <begin position="21"/>
        <end position="51"/>
    </location>
</feature>
<feature type="transmembrane region" description="Helical" evidence="6">
    <location>
        <begin position="95"/>
        <end position="120"/>
    </location>
</feature>
<accession>A0A974S5L2</accession>
<dbReference type="GO" id="GO:0005886">
    <property type="term" value="C:plasma membrane"/>
    <property type="evidence" value="ECO:0007669"/>
    <property type="project" value="UniProtKB-SubCell"/>
</dbReference>
<reference evidence="8" key="1">
    <citation type="submission" date="2020-09" db="EMBL/GenBank/DDBJ databases">
        <title>Sphingomonas sp., a new species isolated from pork steak.</title>
        <authorList>
            <person name="Heidler von Heilborn D."/>
        </authorList>
    </citation>
    <scope>NUCLEOTIDE SEQUENCE [LARGE SCALE GENOMIC DNA]</scope>
</reference>
<evidence type="ECO:0000256" key="4">
    <source>
        <dbReference type="ARBA" id="ARBA00022989"/>
    </source>
</evidence>
<feature type="transmembrane region" description="Helical" evidence="6">
    <location>
        <begin position="132"/>
        <end position="157"/>
    </location>
</feature>
<keyword evidence="5 6" id="KW-0472">Membrane</keyword>
<proteinExistence type="predicted"/>
<evidence type="ECO:0000256" key="6">
    <source>
        <dbReference type="SAM" id="Phobius"/>
    </source>
</evidence>